<dbReference type="Proteomes" id="UP000675379">
    <property type="component" value="Unassembled WGS sequence"/>
</dbReference>
<keyword evidence="5" id="KW-1185">Reference proteome</keyword>
<dbReference type="InterPro" id="IPR028976">
    <property type="entry name" value="CheC-like_sf"/>
</dbReference>
<dbReference type="SUPFAM" id="SSF103039">
    <property type="entry name" value="CheC-like"/>
    <property type="match status" value="1"/>
</dbReference>
<proteinExistence type="predicted"/>
<dbReference type="EMBL" id="JAGSCS010000006">
    <property type="protein sequence ID" value="MBR0575983.1"/>
    <property type="molecule type" value="Genomic_DNA"/>
</dbReference>
<evidence type="ECO:0000256" key="2">
    <source>
        <dbReference type="ARBA" id="ARBA00022801"/>
    </source>
</evidence>
<protein>
    <submittedName>
        <fullName evidence="4">Chemotaxis protein CheC</fullName>
    </submittedName>
</protein>
<dbReference type="RefSeq" id="WP_211800698.1">
    <property type="nucleotide sequence ID" value="NZ_JAGSCS010000006.1"/>
</dbReference>
<organism evidence="4 5">
    <name type="scientific">Proteiniclasticum sediminis</name>
    <dbReference type="NCBI Taxonomy" id="2804028"/>
    <lineage>
        <taxon>Bacteria</taxon>
        <taxon>Bacillati</taxon>
        <taxon>Bacillota</taxon>
        <taxon>Clostridia</taxon>
        <taxon>Eubacteriales</taxon>
        <taxon>Clostridiaceae</taxon>
        <taxon>Proteiniclasticum</taxon>
    </lineage>
</organism>
<dbReference type="Pfam" id="PF04509">
    <property type="entry name" value="CheC"/>
    <property type="match status" value="1"/>
</dbReference>
<accession>A0A941HQX6</accession>
<comment type="caution">
    <text evidence="4">The sequence shown here is derived from an EMBL/GenBank/DDBJ whole genome shotgun (WGS) entry which is preliminary data.</text>
</comment>
<dbReference type="Gene3D" id="3.40.1550.10">
    <property type="entry name" value="CheC-like"/>
    <property type="match status" value="1"/>
</dbReference>
<dbReference type="CDD" id="cd17909">
    <property type="entry name" value="CheC_ClassI"/>
    <property type="match status" value="1"/>
</dbReference>
<dbReference type="AlphaFoldDB" id="A0A941HQX6"/>
<dbReference type="GO" id="GO:0006935">
    <property type="term" value="P:chemotaxis"/>
    <property type="evidence" value="ECO:0007669"/>
    <property type="project" value="UniProtKB-KW"/>
</dbReference>
<evidence type="ECO:0000313" key="4">
    <source>
        <dbReference type="EMBL" id="MBR0575983.1"/>
    </source>
</evidence>
<evidence type="ECO:0000313" key="5">
    <source>
        <dbReference type="Proteomes" id="UP000675379"/>
    </source>
</evidence>
<name>A0A941HQX6_9CLOT</name>
<dbReference type="InterPro" id="IPR050992">
    <property type="entry name" value="CheZ_family_phosphatases"/>
</dbReference>
<keyword evidence="2" id="KW-0378">Hydrolase</keyword>
<reference evidence="4" key="1">
    <citation type="submission" date="2021-04" db="EMBL/GenBank/DDBJ databases">
        <title>Proteiniclasticum sedimins sp. nov., an obligate anaerobic bacterium isolated from anaerobic sludge.</title>
        <authorList>
            <person name="Liu J."/>
        </authorList>
    </citation>
    <scope>NUCLEOTIDE SEQUENCE</scope>
    <source>
        <strain evidence="4">BAD-10</strain>
    </source>
</reference>
<feature type="domain" description="CheC-like protein" evidence="3">
    <location>
        <begin position="9"/>
        <end position="44"/>
    </location>
</feature>
<dbReference type="GO" id="GO:0016787">
    <property type="term" value="F:hydrolase activity"/>
    <property type="evidence" value="ECO:0007669"/>
    <property type="project" value="UniProtKB-KW"/>
</dbReference>
<dbReference type="InterPro" id="IPR007597">
    <property type="entry name" value="CheC"/>
</dbReference>
<dbReference type="PANTHER" id="PTHR43693:SF1">
    <property type="entry name" value="PROTEIN PHOSPHATASE CHEZ"/>
    <property type="match status" value="1"/>
</dbReference>
<sequence>MNSQSYTAIQTDALKELANIGGGNAATAIAHLVSRIIHMNVPRIDILDYAEVFSGIMAEDEDVVAVNLQMLGDGQGSFLFVTPPEHARVLAKLMLPKGMPLVDELEDSALCELVNIIVSSYLHAVSRLTDLLLISSVPALTRDMFGAVLSSTYLESGQYDDQIMIIRNEFLYEGTRVDSALYFIPRPGVLEGLFNKLGL</sequence>
<evidence type="ECO:0000259" key="3">
    <source>
        <dbReference type="Pfam" id="PF04509"/>
    </source>
</evidence>
<gene>
    <name evidence="4" type="ORF">KCG48_06470</name>
</gene>
<dbReference type="PANTHER" id="PTHR43693">
    <property type="entry name" value="PROTEIN PHOSPHATASE CHEZ"/>
    <property type="match status" value="1"/>
</dbReference>
<evidence type="ECO:0000256" key="1">
    <source>
        <dbReference type="ARBA" id="ARBA00022500"/>
    </source>
</evidence>
<keyword evidence="1" id="KW-0145">Chemotaxis</keyword>